<dbReference type="Proteomes" id="UP000255168">
    <property type="component" value="Plasmid II"/>
</dbReference>
<evidence type="ECO:0000256" key="1">
    <source>
        <dbReference type="ARBA" id="ARBA00022679"/>
    </source>
</evidence>
<geneLocation type="plasmid" evidence="7">
    <name>ii</name>
</geneLocation>
<feature type="domain" description="Poly-beta-hydroxybutyrate polymerase N-terminal" evidence="5">
    <location>
        <begin position="147"/>
        <end position="187"/>
    </location>
</feature>
<feature type="region of interest" description="Disordered" evidence="3">
    <location>
        <begin position="1"/>
        <end position="31"/>
    </location>
</feature>
<evidence type="ECO:0000313" key="6">
    <source>
        <dbReference type="EMBL" id="SPD59041.1"/>
    </source>
</evidence>
<evidence type="ECO:0000259" key="5">
    <source>
        <dbReference type="Pfam" id="PF12551"/>
    </source>
</evidence>
<dbReference type="EMBL" id="LT984807">
    <property type="protein sequence ID" value="SPD59041.1"/>
    <property type="molecule type" value="Genomic_DNA"/>
</dbReference>
<dbReference type="InterPro" id="IPR022211">
    <property type="entry name" value="PHBC_N"/>
</dbReference>
<reference evidence="6 7" key="1">
    <citation type="submission" date="2018-01" db="EMBL/GenBank/DDBJ databases">
        <authorList>
            <person name="Clerissi C."/>
        </authorList>
    </citation>
    <scope>NUCLEOTIDE SEQUENCE [LARGE SCALE GENOMIC DNA]</scope>
    <source>
        <strain evidence="6">Cupriavidus taiwanensis STM 6160</strain>
        <plasmid evidence="7">ii</plasmid>
    </source>
</reference>
<evidence type="ECO:0000313" key="7">
    <source>
        <dbReference type="Proteomes" id="UP000255168"/>
    </source>
</evidence>
<feature type="domain" description="Poly-beta-hydroxybutyrate polymerase N-terminal" evidence="4">
    <location>
        <begin position="225"/>
        <end position="393"/>
    </location>
</feature>
<evidence type="ECO:0000256" key="2">
    <source>
        <dbReference type="ARBA" id="ARBA00023315"/>
    </source>
</evidence>
<dbReference type="InterPro" id="IPR051321">
    <property type="entry name" value="PHA/PHB_synthase"/>
</dbReference>
<dbReference type="Pfam" id="PF12551">
    <property type="entry name" value="PHBC_N"/>
    <property type="match status" value="1"/>
</dbReference>
<dbReference type="PANTHER" id="PTHR36837">
    <property type="entry name" value="POLY(3-HYDROXYALKANOATE) POLYMERASE SUBUNIT PHAC"/>
    <property type="match status" value="1"/>
</dbReference>
<dbReference type="InterPro" id="IPR029058">
    <property type="entry name" value="AB_hydrolase_fold"/>
</dbReference>
<keyword evidence="2" id="KW-0012">Acyltransferase</keyword>
<dbReference type="InterPro" id="IPR010941">
    <property type="entry name" value="PhaC_N"/>
</dbReference>
<name>A0A375HLA9_9BURK</name>
<protein>
    <submittedName>
        <fullName evidence="6">Polyhydroxyalkanoate synthase</fullName>
    </submittedName>
</protein>
<keyword evidence="1" id="KW-0808">Transferase</keyword>
<dbReference type="PANTHER" id="PTHR36837:SF5">
    <property type="entry name" value="POLY-3-HYDROXYBUTYRATE SYNTHASE"/>
    <property type="match status" value="1"/>
</dbReference>
<proteinExistence type="predicted"/>
<evidence type="ECO:0000259" key="4">
    <source>
        <dbReference type="Pfam" id="PF07167"/>
    </source>
</evidence>
<dbReference type="GO" id="GO:0042619">
    <property type="term" value="P:poly-hydroxybutyrate biosynthetic process"/>
    <property type="evidence" value="ECO:0007669"/>
    <property type="project" value="InterPro"/>
</dbReference>
<dbReference type="AlphaFoldDB" id="A0A375HLA9"/>
<gene>
    <name evidence="6" type="ORF">CBM2607_MP10443</name>
</gene>
<evidence type="ECO:0000256" key="3">
    <source>
        <dbReference type="SAM" id="MobiDB-lite"/>
    </source>
</evidence>
<dbReference type="SUPFAM" id="SSF53474">
    <property type="entry name" value="alpha/beta-Hydrolases"/>
    <property type="match status" value="1"/>
</dbReference>
<feature type="compositionally biased region" description="Low complexity" evidence="3">
    <location>
        <begin position="109"/>
        <end position="124"/>
    </location>
</feature>
<dbReference type="GO" id="GO:0016746">
    <property type="term" value="F:acyltransferase activity"/>
    <property type="evidence" value="ECO:0007669"/>
    <property type="project" value="UniProtKB-KW"/>
</dbReference>
<organism evidence="6 7">
    <name type="scientific">Cupriavidus neocaledonicus</name>
    <dbReference type="NCBI Taxonomy" id="1040979"/>
    <lineage>
        <taxon>Bacteria</taxon>
        <taxon>Pseudomonadati</taxon>
        <taxon>Pseudomonadota</taxon>
        <taxon>Betaproteobacteria</taxon>
        <taxon>Burkholderiales</taxon>
        <taxon>Burkholderiaceae</taxon>
        <taxon>Cupriavidus</taxon>
    </lineage>
</organism>
<sequence length="716" mass="79726">MREVLRSRGFSKLPHPSGSSRVDPSAPEAERGEQGLMCGLPAYIHGFPPSSEGAGRSILTRLAYDAHRLRSRAGMLWGWICETVLSRRLSLFLSCTHTFARSCPMKNTQAGGRAGPAPRRPQGADSRPAALNSLSTHLDESGGFELFRAIDRIAASMAANATGGISPTAIWLAYSDWLVHLYRSPGKQAELGNKAWKKLGRLARYTIRRALTEKTPNCIEPLSGDTRFRAEAWQELPFVLWYQVFLLTQQWWHTATHDVPGVSPHHENVVSFSMRQVLDVFSPSNCIFTNPEVLDRALQTGGRSFVEGFQRFIDDLSRNLNSEPPAGAEKFRVGEDVAVTPGKVVYRNHLIELIQYTPSTGSVYAEPLLIVPAWIMKFYILDLSPENSLIRYLVGKGFTVFCISWRNVTAADRNLGLDDYRRLGVMAALGAIGLIVPKCKVHAVGYCLGGTLLSIAAAAMAHMEDKRLASVTLLAAQTDFSEPGELELFIDHSQVESLEGLMWQRGYLPAFHMAGAFQLLRSNDLIWSRMLRHYLMGEPPPMNALIAWNADATRLPYRMHSEYLRSLFLNGDLAAGRYVVDEHPVAIQNIRAPIFALGTERDHIAPWPSVYKIHYLNDTDITFVLTSGGHNAGIVSEPGHPGRRYRFAHKKAEDPCLHADRWLERAELREGSWWPAWVEWLEARSSPQRVPPPAMGAPASGLPILADAPGTYVHQR</sequence>
<feature type="region of interest" description="Disordered" evidence="3">
    <location>
        <begin position="106"/>
        <end position="129"/>
    </location>
</feature>
<accession>A0A375HLA9</accession>
<dbReference type="Gene3D" id="3.40.50.1820">
    <property type="entry name" value="alpha/beta hydrolase"/>
    <property type="match status" value="1"/>
</dbReference>
<dbReference type="Pfam" id="PF07167">
    <property type="entry name" value="PhaC_N"/>
    <property type="match status" value="1"/>
</dbReference>
<keyword evidence="6" id="KW-0614">Plasmid</keyword>